<sequence length="77" mass="8323">MALIPSKRLLVVAFILLCFISITVRARDLRETSVGVKKGQSSDVFKPNNHEGAQGSSGVGVDTMDYTPAKKNPPIHN</sequence>
<dbReference type="InterPro" id="IPR049306">
    <property type="entry name" value="GLV1-2"/>
</dbReference>
<protein>
    <submittedName>
        <fullName evidence="3">Uncharacterized protein</fullName>
    </submittedName>
</protein>
<feature type="region of interest" description="Disordered" evidence="1">
    <location>
        <begin position="37"/>
        <end position="77"/>
    </location>
</feature>
<feature type="chain" id="PRO_5043017500" evidence="2">
    <location>
        <begin position="27"/>
        <end position="77"/>
    </location>
</feature>
<evidence type="ECO:0000256" key="1">
    <source>
        <dbReference type="SAM" id="MobiDB-lite"/>
    </source>
</evidence>
<feature type="signal peptide" evidence="2">
    <location>
        <begin position="1"/>
        <end position="26"/>
    </location>
</feature>
<proteinExistence type="predicted"/>
<name>A0AAN9HSI9_CROPI</name>
<evidence type="ECO:0000256" key="2">
    <source>
        <dbReference type="SAM" id="SignalP"/>
    </source>
</evidence>
<keyword evidence="2" id="KW-0732">Signal</keyword>
<reference evidence="3 4" key="1">
    <citation type="submission" date="2024-01" db="EMBL/GenBank/DDBJ databases">
        <title>The genomes of 5 underutilized Papilionoideae crops provide insights into root nodulation and disease resistanc.</title>
        <authorList>
            <person name="Yuan L."/>
        </authorList>
    </citation>
    <scope>NUCLEOTIDE SEQUENCE [LARGE SCALE GENOMIC DNA]</scope>
    <source>
        <strain evidence="3">ZHUSHIDOU_FW_LH</strain>
        <tissue evidence="3">Leaf</tissue>
    </source>
</reference>
<accession>A0AAN9HSI9</accession>
<dbReference type="AlphaFoldDB" id="A0AAN9HSI9"/>
<evidence type="ECO:0000313" key="4">
    <source>
        <dbReference type="Proteomes" id="UP001372338"/>
    </source>
</evidence>
<dbReference type="Pfam" id="PF21529">
    <property type="entry name" value="GLV1-2"/>
    <property type="match status" value="1"/>
</dbReference>
<keyword evidence="4" id="KW-1185">Reference proteome</keyword>
<organism evidence="3 4">
    <name type="scientific">Crotalaria pallida</name>
    <name type="common">Smooth rattlebox</name>
    <name type="synonym">Crotalaria striata</name>
    <dbReference type="NCBI Taxonomy" id="3830"/>
    <lineage>
        <taxon>Eukaryota</taxon>
        <taxon>Viridiplantae</taxon>
        <taxon>Streptophyta</taxon>
        <taxon>Embryophyta</taxon>
        <taxon>Tracheophyta</taxon>
        <taxon>Spermatophyta</taxon>
        <taxon>Magnoliopsida</taxon>
        <taxon>eudicotyledons</taxon>
        <taxon>Gunneridae</taxon>
        <taxon>Pentapetalae</taxon>
        <taxon>rosids</taxon>
        <taxon>fabids</taxon>
        <taxon>Fabales</taxon>
        <taxon>Fabaceae</taxon>
        <taxon>Papilionoideae</taxon>
        <taxon>50 kb inversion clade</taxon>
        <taxon>genistoids sensu lato</taxon>
        <taxon>core genistoids</taxon>
        <taxon>Crotalarieae</taxon>
        <taxon>Crotalaria</taxon>
    </lineage>
</organism>
<dbReference type="Proteomes" id="UP001372338">
    <property type="component" value="Unassembled WGS sequence"/>
</dbReference>
<evidence type="ECO:0000313" key="3">
    <source>
        <dbReference type="EMBL" id="KAK7247516.1"/>
    </source>
</evidence>
<dbReference type="EMBL" id="JAYWIO010000008">
    <property type="protein sequence ID" value="KAK7247516.1"/>
    <property type="molecule type" value="Genomic_DNA"/>
</dbReference>
<comment type="caution">
    <text evidence="3">The sequence shown here is derived from an EMBL/GenBank/DDBJ whole genome shotgun (WGS) entry which is preliminary data.</text>
</comment>
<gene>
    <name evidence="3" type="ORF">RIF29_42399</name>
</gene>